<dbReference type="InterPro" id="IPR001412">
    <property type="entry name" value="aa-tRNA-synth_I_CS"/>
</dbReference>
<keyword evidence="10 14" id="KW-0648">Protein biosynthesis</keyword>
<name>A0A8H8CRR2_AJECA</name>
<keyword evidence="4" id="KW-0963">Cytoplasm</keyword>
<dbReference type="PRINTS" id="PR01041">
    <property type="entry name" value="TRNASYNTHMET"/>
</dbReference>
<comment type="caution">
    <text evidence="17">The sequence shown here is derived from an EMBL/GenBank/DDBJ whole genome shotgun (WGS) entry which is preliminary data.</text>
</comment>
<dbReference type="CDD" id="cd00814">
    <property type="entry name" value="MetRS_core"/>
    <property type="match status" value="1"/>
</dbReference>
<dbReference type="InterPro" id="IPR014729">
    <property type="entry name" value="Rossmann-like_a/b/a_fold"/>
</dbReference>
<evidence type="ECO:0000256" key="3">
    <source>
        <dbReference type="ARBA" id="ARBA00012838"/>
    </source>
</evidence>
<reference evidence="17 18" key="1">
    <citation type="submission" date="2021-01" db="EMBL/GenBank/DDBJ databases">
        <title>Chromosome-level genome assembly of a human fungal pathogen reveals clustering of transcriptionally co-regulated genes.</title>
        <authorList>
            <person name="Voorhies M."/>
            <person name="Cohen S."/>
            <person name="Shea T.P."/>
            <person name="Petrus S."/>
            <person name="Munoz J.F."/>
            <person name="Poplawski S."/>
            <person name="Goldman W.E."/>
            <person name="Michael T."/>
            <person name="Cuomo C.A."/>
            <person name="Sil A."/>
            <person name="Beyhan S."/>
        </authorList>
    </citation>
    <scope>NUCLEOTIDE SEQUENCE [LARGE SCALE GENOMIC DNA]</scope>
    <source>
        <strain evidence="17 18">G184AR</strain>
    </source>
</reference>
<sequence>MFMSMAKGSSDNLATLPEPGKRNVLITSALPYVNNVPHLGNIIGSVLSADVFARFCRGRGIPTLYIGGTDEYGTTTEAKALIEKCTPRELCDKYHAIHAEIYQWFDISFDIFGRTTTQLQTDITQDIFRKLYNNGFLKERMTTQLYCQEHQSFLADRFVEGECPTCSYTDARGDQCDMCGQLLEPLQLKNPRCKIDGFAPITKDTKHIFLELDKLQPEVEDYFRKASTNGAWPNNGKSITLAWLKEGLQPRSITRDMKWGTQVPLPGYEDKVIYSWFDACIGYVSITAKYTDQWEKWWRNPEDVQLYQFIGKDNVVFHSVIFPATQVGTRGPWTKVHHLSTTDYLTYEGGKFSKSRGIGVFGDSAQQTGVSADVWRYYLLSRRPETGDTEFSWDSFISANNSILLNNLGNFASRVLKFVNSRFYNNIVPDWTKYHEPSFEIWKEEINRLLTKYVEELDAVKLRAGLATALHISQQGNLFLQTNKLDGKLHESEPAKCAAVIGLTVNLIHLLASVIAPYMPATSKSICTQLRVEPLAIPDHWSADSIKPSHEIGKPEHLFRRIQPEKAQTWRKMFGSEEVYKVKEEQAATKAKKSTASKAE</sequence>
<dbReference type="GO" id="GO:0005524">
    <property type="term" value="F:ATP binding"/>
    <property type="evidence" value="ECO:0007669"/>
    <property type="project" value="UniProtKB-KW"/>
</dbReference>
<dbReference type="PROSITE" id="PS00178">
    <property type="entry name" value="AA_TRNA_LIGASE_I"/>
    <property type="match status" value="1"/>
</dbReference>
<comment type="similarity">
    <text evidence="2 14">Belongs to the class-I aminoacyl-tRNA synthetase family.</text>
</comment>
<keyword evidence="6 14" id="KW-0436">Ligase</keyword>
<dbReference type="Gene3D" id="2.20.28.20">
    <property type="entry name" value="Methionyl-tRNA synthetase, Zn-domain"/>
    <property type="match status" value="1"/>
</dbReference>
<dbReference type="Pfam" id="PF19303">
    <property type="entry name" value="Anticodon_3"/>
    <property type="match status" value="1"/>
</dbReference>
<evidence type="ECO:0000259" key="15">
    <source>
        <dbReference type="Pfam" id="PF09334"/>
    </source>
</evidence>
<evidence type="ECO:0000256" key="7">
    <source>
        <dbReference type="ARBA" id="ARBA00022741"/>
    </source>
</evidence>
<evidence type="ECO:0000256" key="9">
    <source>
        <dbReference type="ARBA" id="ARBA00022884"/>
    </source>
</evidence>
<dbReference type="GO" id="GO:0017101">
    <property type="term" value="C:aminoacyl-tRNA synthetase multienzyme complex"/>
    <property type="evidence" value="ECO:0007669"/>
    <property type="project" value="TreeGrafter"/>
</dbReference>
<dbReference type="InterPro" id="IPR041872">
    <property type="entry name" value="Anticodon_Met"/>
</dbReference>
<dbReference type="Pfam" id="PF09334">
    <property type="entry name" value="tRNA-synt_1g"/>
    <property type="match status" value="1"/>
</dbReference>
<dbReference type="Gene3D" id="3.40.50.620">
    <property type="entry name" value="HUPs"/>
    <property type="match status" value="1"/>
</dbReference>
<evidence type="ECO:0000313" key="17">
    <source>
        <dbReference type="EMBL" id="KAG5287269.1"/>
    </source>
</evidence>
<evidence type="ECO:0000256" key="1">
    <source>
        <dbReference type="ARBA" id="ARBA00004496"/>
    </source>
</evidence>
<keyword evidence="11 14" id="KW-0030">Aminoacyl-tRNA synthetase</keyword>
<keyword evidence="7 14" id="KW-0547">Nucleotide-binding</keyword>
<evidence type="ECO:0000256" key="14">
    <source>
        <dbReference type="RuleBase" id="RU363039"/>
    </source>
</evidence>
<dbReference type="InterPro" id="IPR029038">
    <property type="entry name" value="MetRS_Zn"/>
</dbReference>
<evidence type="ECO:0000256" key="5">
    <source>
        <dbReference type="ARBA" id="ARBA00022555"/>
    </source>
</evidence>
<dbReference type="InterPro" id="IPR023458">
    <property type="entry name" value="Met-tRNA_ligase_1"/>
</dbReference>
<dbReference type="FunFam" id="1.10.730.10:FF:000031">
    <property type="entry name" value="Putative Methionyl-tRNA synthetase"/>
    <property type="match status" value="1"/>
</dbReference>
<comment type="catalytic activity">
    <reaction evidence="13">
        <text>tRNA(Met) + L-methionine + ATP = L-methionyl-tRNA(Met) + AMP + diphosphate</text>
        <dbReference type="Rhea" id="RHEA:13481"/>
        <dbReference type="Rhea" id="RHEA-COMP:9667"/>
        <dbReference type="Rhea" id="RHEA-COMP:9698"/>
        <dbReference type="ChEBI" id="CHEBI:30616"/>
        <dbReference type="ChEBI" id="CHEBI:33019"/>
        <dbReference type="ChEBI" id="CHEBI:57844"/>
        <dbReference type="ChEBI" id="CHEBI:78442"/>
        <dbReference type="ChEBI" id="CHEBI:78530"/>
        <dbReference type="ChEBI" id="CHEBI:456215"/>
        <dbReference type="EC" id="6.1.1.10"/>
    </reaction>
</comment>
<dbReference type="PANTHER" id="PTHR45765:SF1">
    <property type="entry name" value="METHIONINE--TRNA LIGASE, CYTOPLASMIC"/>
    <property type="match status" value="1"/>
</dbReference>
<dbReference type="InterPro" id="IPR014758">
    <property type="entry name" value="Met-tRNA_synth"/>
</dbReference>
<evidence type="ECO:0000256" key="8">
    <source>
        <dbReference type="ARBA" id="ARBA00022840"/>
    </source>
</evidence>
<dbReference type="SUPFAM" id="SSF57770">
    <property type="entry name" value="Methionyl-tRNA synthetase (MetRS), Zn-domain"/>
    <property type="match status" value="1"/>
</dbReference>
<dbReference type="GO" id="GO:0006431">
    <property type="term" value="P:methionyl-tRNA aminoacylation"/>
    <property type="evidence" value="ECO:0007669"/>
    <property type="project" value="InterPro"/>
</dbReference>
<dbReference type="Gene3D" id="1.10.730.10">
    <property type="entry name" value="Isoleucyl-tRNA Synthetase, Domain 1"/>
    <property type="match status" value="1"/>
</dbReference>
<evidence type="ECO:0000256" key="12">
    <source>
        <dbReference type="ARBA" id="ARBA00030904"/>
    </source>
</evidence>
<evidence type="ECO:0000256" key="4">
    <source>
        <dbReference type="ARBA" id="ARBA00022490"/>
    </source>
</evidence>
<dbReference type="GO" id="GO:0004825">
    <property type="term" value="F:methionine-tRNA ligase activity"/>
    <property type="evidence" value="ECO:0007669"/>
    <property type="project" value="UniProtKB-EC"/>
</dbReference>
<keyword evidence="5" id="KW-0820">tRNA-binding</keyword>
<evidence type="ECO:0000256" key="10">
    <source>
        <dbReference type="ARBA" id="ARBA00022917"/>
    </source>
</evidence>
<keyword evidence="8 14" id="KW-0067">ATP-binding</keyword>
<evidence type="ECO:0000256" key="6">
    <source>
        <dbReference type="ARBA" id="ARBA00022598"/>
    </source>
</evidence>
<dbReference type="EMBL" id="JAEVHI010000007">
    <property type="protein sequence ID" value="KAG5287269.1"/>
    <property type="molecule type" value="Genomic_DNA"/>
</dbReference>
<dbReference type="CDD" id="cd07957">
    <property type="entry name" value="Anticodon_Ia_Met"/>
    <property type="match status" value="1"/>
</dbReference>
<dbReference type="InterPro" id="IPR033911">
    <property type="entry name" value="MetRS_core"/>
</dbReference>
<dbReference type="InterPro" id="IPR009080">
    <property type="entry name" value="tRNAsynth_Ia_anticodon-bd"/>
</dbReference>
<feature type="domain" description="Methionyl/Leucyl tRNA synthetase" evidence="15">
    <location>
        <begin position="24"/>
        <end position="416"/>
    </location>
</feature>
<dbReference type="FunFam" id="2.20.28.20:FF:000001">
    <property type="entry name" value="Methionine--tRNA ligase"/>
    <property type="match status" value="1"/>
</dbReference>
<dbReference type="NCBIfam" id="TIGR00398">
    <property type="entry name" value="metG"/>
    <property type="match status" value="1"/>
</dbReference>
<dbReference type="SUPFAM" id="SSF47323">
    <property type="entry name" value="Anticodon-binding domain of a subclass of class I aminoacyl-tRNA synthetases"/>
    <property type="match status" value="1"/>
</dbReference>
<dbReference type="GO" id="GO:0005829">
    <property type="term" value="C:cytosol"/>
    <property type="evidence" value="ECO:0007669"/>
    <property type="project" value="TreeGrafter"/>
</dbReference>
<accession>A0A8H8CRR2</accession>
<dbReference type="GO" id="GO:0000049">
    <property type="term" value="F:tRNA binding"/>
    <property type="evidence" value="ECO:0007669"/>
    <property type="project" value="UniProtKB-KW"/>
</dbReference>
<dbReference type="Proteomes" id="UP000670092">
    <property type="component" value="Unassembled WGS sequence"/>
</dbReference>
<dbReference type="EC" id="6.1.1.10" evidence="3"/>
<dbReference type="AlphaFoldDB" id="A0A8H8CRR2"/>
<dbReference type="OrthoDB" id="5844513at2759"/>
<evidence type="ECO:0000256" key="13">
    <source>
        <dbReference type="ARBA" id="ARBA00047364"/>
    </source>
</evidence>
<gene>
    <name evidence="17" type="ORF">I7I52_10987</name>
</gene>
<dbReference type="VEuPathDB" id="FungiDB:I7I52_10987"/>
<dbReference type="SUPFAM" id="SSF52374">
    <property type="entry name" value="Nucleotidylyl transferase"/>
    <property type="match status" value="1"/>
</dbReference>
<dbReference type="InterPro" id="IPR015413">
    <property type="entry name" value="Methionyl/Leucyl_tRNA_Synth"/>
</dbReference>
<organism evidence="17 18">
    <name type="scientific">Ajellomyces capsulatus</name>
    <name type="common">Darling's disease fungus</name>
    <name type="synonym">Histoplasma capsulatum</name>
    <dbReference type="NCBI Taxonomy" id="5037"/>
    <lineage>
        <taxon>Eukaryota</taxon>
        <taxon>Fungi</taxon>
        <taxon>Dikarya</taxon>
        <taxon>Ascomycota</taxon>
        <taxon>Pezizomycotina</taxon>
        <taxon>Eurotiomycetes</taxon>
        <taxon>Eurotiomycetidae</taxon>
        <taxon>Onygenales</taxon>
        <taxon>Ajellomycetaceae</taxon>
        <taxon>Histoplasma</taxon>
    </lineage>
</organism>
<feature type="domain" description="Methionyl-tRNA synthetase anticodon-binding" evidence="16">
    <location>
        <begin position="442"/>
        <end position="577"/>
    </location>
</feature>
<keyword evidence="9" id="KW-0694">RNA-binding</keyword>
<protein>
    <recommendedName>
        <fullName evidence="3">methionine--tRNA ligase</fullName>
        <ecNumber evidence="3">6.1.1.10</ecNumber>
    </recommendedName>
    <alternativeName>
        <fullName evidence="12">Methionyl-tRNA synthetase</fullName>
    </alternativeName>
</protein>
<evidence type="ECO:0000313" key="18">
    <source>
        <dbReference type="Proteomes" id="UP000670092"/>
    </source>
</evidence>
<evidence type="ECO:0000256" key="11">
    <source>
        <dbReference type="ARBA" id="ARBA00023146"/>
    </source>
</evidence>
<evidence type="ECO:0000259" key="16">
    <source>
        <dbReference type="Pfam" id="PF19303"/>
    </source>
</evidence>
<proteinExistence type="inferred from homology"/>
<comment type="subcellular location">
    <subcellularLocation>
        <location evidence="1">Cytoplasm</location>
    </subcellularLocation>
</comment>
<dbReference type="PANTHER" id="PTHR45765">
    <property type="entry name" value="METHIONINE--TRNA LIGASE"/>
    <property type="match status" value="1"/>
</dbReference>
<evidence type="ECO:0000256" key="2">
    <source>
        <dbReference type="ARBA" id="ARBA00005594"/>
    </source>
</evidence>